<dbReference type="AlphaFoldDB" id="A0AAV7SP68"/>
<gene>
    <name evidence="2" type="ORF">NDU88_006318</name>
</gene>
<evidence type="ECO:0000313" key="2">
    <source>
        <dbReference type="EMBL" id="KAJ1165901.1"/>
    </source>
</evidence>
<feature type="compositionally biased region" description="Basic and acidic residues" evidence="1">
    <location>
        <begin position="123"/>
        <end position="137"/>
    </location>
</feature>
<dbReference type="EMBL" id="JANPWB010000008">
    <property type="protein sequence ID" value="KAJ1165901.1"/>
    <property type="molecule type" value="Genomic_DNA"/>
</dbReference>
<keyword evidence="3" id="KW-1185">Reference proteome</keyword>
<name>A0AAV7SP68_PLEWA</name>
<reference evidence="2" key="1">
    <citation type="journal article" date="2022" name="bioRxiv">
        <title>Sequencing and chromosome-scale assembly of the giantPleurodeles waltlgenome.</title>
        <authorList>
            <person name="Brown T."/>
            <person name="Elewa A."/>
            <person name="Iarovenko S."/>
            <person name="Subramanian E."/>
            <person name="Araus A.J."/>
            <person name="Petzold A."/>
            <person name="Susuki M."/>
            <person name="Suzuki K.-i.T."/>
            <person name="Hayashi T."/>
            <person name="Toyoda A."/>
            <person name="Oliveira C."/>
            <person name="Osipova E."/>
            <person name="Leigh N.D."/>
            <person name="Simon A."/>
            <person name="Yun M.H."/>
        </authorList>
    </citation>
    <scope>NUCLEOTIDE SEQUENCE</scope>
    <source>
        <strain evidence="2">20211129_DDA</strain>
        <tissue evidence="2">Liver</tissue>
    </source>
</reference>
<evidence type="ECO:0000256" key="1">
    <source>
        <dbReference type="SAM" id="MobiDB-lite"/>
    </source>
</evidence>
<protein>
    <submittedName>
        <fullName evidence="2">Uncharacterized protein</fullName>
    </submittedName>
</protein>
<accession>A0AAV7SP68</accession>
<proteinExistence type="predicted"/>
<sequence length="226" mass="25111">MFNKLECNHARLFIQSQHPRAVPAGSQVFKGPADSSQGVGVREWCRGEDDDRRGKEGRHGRQGVPRRIQRIPELGGAGRTVSRGQAKGELDEAGSPILGRRRQTPGSKMRVPAALQEKRGRRRGEVDDRRGKEERRGRQGVPRRIQRIPELGGAGRTVSRVQAKGELDEAGSPILGRRRQTPGSKTRVPAALQEKRGRRRRKGSGICRSEPLECPLRQVRLHQATG</sequence>
<organism evidence="2 3">
    <name type="scientific">Pleurodeles waltl</name>
    <name type="common">Iberian ribbed newt</name>
    <dbReference type="NCBI Taxonomy" id="8319"/>
    <lineage>
        <taxon>Eukaryota</taxon>
        <taxon>Metazoa</taxon>
        <taxon>Chordata</taxon>
        <taxon>Craniata</taxon>
        <taxon>Vertebrata</taxon>
        <taxon>Euteleostomi</taxon>
        <taxon>Amphibia</taxon>
        <taxon>Batrachia</taxon>
        <taxon>Caudata</taxon>
        <taxon>Salamandroidea</taxon>
        <taxon>Salamandridae</taxon>
        <taxon>Pleurodelinae</taxon>
        <taxon>Pleurodeles</taxon>
    </lineage>
</organism>
<evidence type="ECO:0000313" key="3">
    <source>
        <dbReference type="Proteomes" id="UP001066276"/>
    </source>
</evidence>
<dbReference type="Proteomes" id="UP001066276">
    <property type="component" value="Chromosome 4_2"/>
</dbReference>
<comment type="caution">
    <text evidence="2">The sequence shown here is derived from an EMBL/GenBank/DDBJ whole genome shotgun (WGS) entry which is preliminary data.</text>
</comment>
<feature type="region of interest" description="Disordered" evidence="1">
    <location>
        <begin position="18"/>
        <end position="208"/>
    </location>
</feature>
<feature type="compositionally biased region" description="Basic and acidic residues" evidence="1">
    <location>
        <begin position="43"/>
        <end position="59"/>
    </location>
</feature>